<name>A0A9N8D7C0_9STRA</name>
<dbReference type="EMBL" id="CAICTM010000027">
    <property type="protein sequence ID" value="CAB9497867.1"/>
    <property type="molecule type" value="Genomic_DNA"/>
</dbReference>
<dbReference type="Proteomes" id="UP001153069">
    <property type="component" value="Unassembled WGS sequence"/>
</dbReference>
<proteinExistence type="predicted"/>
<keyword evidence="2" id="KW-0812">Transmembrane</keyword>
<feature type="transmembrane region" description="Helical" evidence="2">
    <location>
        <begin position="840"/>
        <end position="866"/>
    </location>
</feature>
<protein>
    <submittedName>
        <fullName evidence="3">Uncharacterized protein</fullName>
    </submittedName>
</protein>
<feature type="transmembrane region" description="Helical" evidence="2">
    <location>
        <begin position="58"/>
        <end position="84"/>
    </location>
</feature>
<feature type="transmembrane region" description="Helical" evidence="2">
    <location>
        <begin position="1007"/>
        <end position="1032"/>
    </location>
</feature>
<accession>A0A9N8D7C0</accession>
<sequence>MAEFQDDAKRLAFEPDQTDAKGVLDDEREKLVIGLSRGAGNTRYTNADNKFKQNYHRLGWVVLSLFAWVFVAMAICAATLQYVIIPRESFGRWNTEKTYSTFNNPAVDLVKITIPPIQAWVRGLDQPQGDIGRIPLLPANDDRPIDPIERHCVESFLAAGFSIDGIFASDAVMTLAQSSESKASDGIMNAAYLAFASDLSPFIDSAETLDYTLRFTGYDSNGKTCNFAVLGIQQFKFNKDYSAFPITSNVTTGLSITFDANQGKLTSIRFHIPREFLNFLFGTLLNNDHMREYVCSVMSGTCGMDQEHDNRGASCEEKIASIPVKAEVSTQHGTSQSCIILYAVLAEHNPEHCPRIATIPTEDKNGKIRCPDSLLSDSDATEGTDRSFFADWAKDFGYDPDTGYSLRCDSNNCDDCPEGTVNCPVALANSSFPITAMTTDDFSGSSGIEELAVKLQEIVPKTSPTSVEYVLQNLGLSNLPSVRALLQPYLAVPQDLIHKYNQSSTCLQSMDPMTSLAYVFLKKELSTSVDGTNKHDIGSAFVTFARKNRGVLEYFVNQAAVYDELSLAALRDTQVLNEIVDAMIHEQRLVREESIQKHFSKDEADELIKVYRATALSLRLFAKEIAENSNDSARTRHKGLIMNLLGLVRRDIERQLEDNGRVGLALASNVQFGPSNDDTSQWIVGQEFLSTHLAWSVASIWGSLPLDYLGSVLIPAVSCRAAGKESGSFLAIQSISTCLSLMHQLQPPKTAVAFIGARKFSELKDFYESQWSDNITKSRYETAAAMGESNLRHANIASPSFDRIEEMLFELCGRFCHYGSWGSTGTAVFMSSLDNDTWNLFLLFVVWITIELSGLGLELMVYVLVLLRRGWTEKEDRVFQLGQFFFPLLAVTALGLSVKGNYMALPFIVLGHWKFGFPETLLYQFVALFGEAPLFRAVAPGRFDLPQTHMYRHMRWHGQTRSNVGRVTDFLNGTGTALHHAAVAIGVAALLTGVARADRYAITPPLILAMQHWFTLLSPIHFASYVAVQILLEVAFEWVIFSELEYLAGNHWVAALSACTMVVAHWQYFLAGAIALTDRAPEDVEPHAVDPLSKSFLLSLTQDQRSAKLSESRMDEEVVAVDSRKKNDHPQKSSIQFEDGSPLWGSTDDTSV</sequence>
<keyword evidence="4" id="KW-1185">Reference proteome</keyword>
<feature type="transmembrane region" description="Helical" evidence="2">
    <location>
        <begin position="977"/>
        <end position="995"/>
    </location>
</feature>
<reference evidence="3" key="1">
    <citation type="submission" date="2020-06" db="EMBL/GenBank/DDBJ databases">
        <authorList>
            <consortium name="Plant Systems Biology data submission"/>
        </authorList>
    </citation>
    <scope>NUCLEOTIDE SEQUENCE</scope>
    <source>
        <strain evidence="3">D6</strain>
    </source>
</reference>
<evidence type="ECO:0000313" key="3">
    <source>
        <dbReference type="EMBL" id="CAB9497867.1"/>
    </source>
</evidence>
<evidence type="ECO:0000256" key="2">
    <source>
        <dbReference type="SAM" id="Phobius"/>
    </source>
</evidence>
<dbReference type="AlphaFoldDB" id="A0A9N8D7C0"/>
<keyword evidence="2" id="KW-1133">Transmembrane helix</keyword>
<organism evidence="3 4">
    <name type="scientific">Seminavis robusta</name>
    <dbReference type="NCBI Taxonomy" id="568900"/>
    <lineage>
        <taxon>Eukaryota</taxon>
        <taxon>Sar</taxon>
        <taxon>Stramenopiles</taxon>
        <taxon>Ochrophyta</taxon>
        <taxon>Bacillariophyta</taxon>
        <taxon>Bacillariophyceae</taxon>
        <taxon>Bacillariophycidae</taxon>
        <taxon>Naviculales</taxon>
        <taxon>Naviculaceae</taxon>
        <taxon>Seminavis</taxon>
    </lineage>
</organism>
<gene>
    <name evidence="3" type="ORF">SEMRO_27_G018100.1</name>
</gene>
<keyword evidence="2" id="KW-0472">Membrane</keyword>
<evidence type="ECO:0000313" key="4">
    <source>
        <dbReference type="Proteomes" id="UP001153069"/>
    </source>
</evidence>
<evidence type="ECO:0000256" key="1">
    <source>
        <dbReference type="SAM" id="MobiDB-lite"/>
    </source>
</evidence>
<comment type="caution">
    <text evidence="3">The sequence shown here is derived from an EMBL/GenBank/DDBJ whole genome shotgun (WGS) entry which is preliminary data.</text>
</comment>
<feature type="region of interest" description="Disordered" evidence="1">
    <location>
        <begin position="1106"/>
        <end position="1152"/>
    </location>
</feature>
<feature type="compositionally biased region" description="Basic and acidic residues" evidence="1">
    <location>
        <begin position="1106"/>
        <end position="1131"/>
    </location>
</feature>
<feature type="transmembrane region" description="Helical" evidence="2">
    <location>
        <begin position="1052"/>
        <end position="1076"/>
    </location>
</feature>